<accession>A0A8S1LYI3</accession>
<comment type="caution">
    <text evidence="1">The sequence shown here is derived from an EMBL/GenBank/DDBJ whole genome shotgun (WGS) entry which is preliminary data.</text>
</comment>
<dbReference type="EMBL" id="CAJJDM010000049">
    <property type="protein sequence ID" value="CAD8072259.1"/>
    <property type="molecule type" value="Genomic_DNA"/>
</dbReference>
<evidence type="ECO:0000313" key="1">
    <source>
        <dbReference type="EMBL" id="CAD8072259.1"/>
    </source>
</evidence>
<dbReference type="Proteomes" id="UP000688137">
    <property type="component" value="Unassembled WGS sequence"/>
</dbReference>
<dbReference type="AlphaFoldDB" id="A0A8S1LYI3"/>
<name>A0A8S1LYI3_PARPR</name>
<reference evidence="1" key="1">
    <citation type="submission" date="2021-01" db="EMBL/GenBank/DDBJ databases">
        <authorList>
            <consortium name="Genoscope - CEA"/>
            <person name="William W."/>
        </authorList>
    </citation>
    <scope>NUCLEOTIDE SEQUENCE</scope>
</reference>
<keyword evidence="2" id="KW-1185">Reference proteome</keyword>
<evidence type="ECO:0000313" key="2">
    <source>
        <dbReference type="Proteomes" id="UP000688137"/>
    </source>
</evidence>
<organism evidence="1 2">
    <name type="scientific">Paramecium primaurelia</name>
    <dbReference type="NCBI Taxonomy" id="5886"/>
    <lineage>
        <taxon>Eukaryota</taxon>
        <taxon>Sar</taxon>
        <taxon>Alveolata</taxon>
        <taxon>Ciliophora</taxon>
        <taxon>Intramacronucleata</taxon>
        <taxon>Oligohymenophorea</taxon>
        <taxon>Peniculida</taxon>
        <taxon>Parameciidae</taxon>
        <taxon>Paramecium</taxon>
    </lineage>
</organism>
<sequence length="273" mass="32611">MKICFNFTKQTLCNRSFSQADVPFVAYQAGLSFNMDLNSPFRWTPKIQKIEQTPEFLKKMKYFQRLTIMEDHHYSELIDTFLFQALKNTDFDYYYDYKCESNPYCPFYGNIPFLIYNKVNKYPIIPVMRTKPINAFTLVAKEREMLITEAVAAGLWALTNSQVQKLDRVRMLQTDGNHWRMLELCKNEKFKKTGIYCQENDSYSKIYYDYEVQQVILGLIRYSLNQMDEKEQALNLIYDFVDERRYLTHEGAPPKATAKFWKFVPQSIKNFFF</sequence>
<dbReference type="OMA" id="EDHHYSE"/>
<proteinExistence type="predicted"/>
<protein>
    <submittedName>
        <fullName evidence="1">Uncharacterized protein</fullName>
    </submittedName>
</protein>
<gene>
    <name evidence="1" type="ORF">PPRIM_AZ9-3.1.T0490033</name>
</gene>